<evidence type="ECO:0000313" key="2">
    <source>
        <dbReference type="EMBL" id="KAG7113392.1"/>
    </source>
</evidence>
<comment type="caution">
    <text evidence="2">The sequence shown here is derived from an EMBL/GenBank/DDBJ whole genome shotgun (WGS) entry which is preliminary data.</text>
</comment>
<feature type="region of interest" description="Disordered" evidence="1">
    <location>
        <begin position="1"/>
        <end position="41"/>
    </location>
</feature>
<gene>
    <name evidence="2" type="ORF">HYQ45_016848</name>
</gene>
<dbReference type="OrthoDB" id="2999773at2759"/>
<proteinExistence type="predicted"/>
<protein>
    <submittedName>
        <fullName evidence="2">Uncharacterized protein</fullName>
    </submittedName>
</protein>
<name>A0A8I3AHR7_VERLO</name>
<evidence type="ECO:0000256" key="1">
    <source>
        <dbReference type="SAM" id="MobiDB-lite"/>
    </source>
</evidence>
<organism evidence="2 3">
    <name type="scientific">Verticillium longisporum</name>
    <name type="common">Verticillium dahliae var. longisporum</name>
    <dbReference type="NCBI Taxonomy" id="100787"/>
    <lineage>
        <taxon>Eukaryota</taxon>
        <taxon>Fungi</taxon>
        <taxon>Dikarya</taxon>
        <taxon>Ascomycota</taxon>
        <taxon>Pezizomycotina</taxon>
        <taxon>Sordariomycetes</taxon>
        <taxon>Hypocreomycetidae</taxon>
        <taxon>Glomerellales</taxon>
        <taxon>Plectosphaerellaceae</taxon>
        <taxon>Verticillium</taxon>
    </lineage>
</organism>
<evidence type="ECO:0000313" key="3">
    <source>
        <dbReference type="Proteomes" id="UP000689129"/>
    </source>
</evidence>
<dbReference type="AlphaFoldDB" id="A0A8I3AHR7"/>
<feature type="compositionally biased region" description="Pro residues" evidence="1">
    <location>
        <begin position="11"/>
        <end position="23"/>
    </location>
</feature>
<feature type="compositionally biased region" description="Pro residues" evidence="1">
    <location>
        <begin position="30"/>
        <end position="40"/>
    </location>
</feature>
<dbReference type="EMBL" id="JAEMWZ010000524">
    <property type="protein sequence ID" value="KAG7113392.1"/>
    <property type="molecule type" value="Genomic_DNA"/>
</dbReference>
<dbReference type="Proteomes" id="UP000689129">
    <property type="component" value="Unassembled WGS sequence"/>
</dbReference>
<dbReference type="Pfam" id="PF20174">
    <property type="entry name" value="DUF6540"/>
    <property type="match status" value="1"/>
</dbReference>
<reference evidence="2" key="1">
    <citation type="journal article" date="2021" name="Mol. Plant Pathol.">
        <title>A 20-kb lineage-specific genomic region tames virulence in pathogenic amphidiploid Verticillium longisporum.</title>
        <authorList>
            <person name="Harting R."/>
            <person name="Starke J."/>
            <person name="Kusch H."/>
            <person name="Poggeler S."/>
            <person name="Maurus I."/>
            <person name="Schluter R."/>
            <person name="Landesfeind M."/>
            <person name="Bulla I."/>
            <person name="Nowrousian M."/>
            <person name="de Jonge R."/>
            <person name="Stahlhut G."/>
            <person name="Hoff K.J."/>
            <person name="Asshauer K.P."/>
            <person name="Thurmer A."/>
            <person name="Stanke M."/>
            <person name="Daniel R."/>
            <person name="Morgenstern B."/>
            <person name="Thomma B.P.H.J."/>
            <person name="Kronstad J.W."/>
            <person name="Braus-Stromeyer S.A."/>
            <person name="Braus G.H."/>
        </authorList>
    </citation>
    <scope>NUCLEOTIDE SEQUENCE</scope>
    <source>
        <strain evidence="2">Vl32</strain>
    </source>
</reference>
<accession>A0A8I3AHR7</accession>
<dbReference type="InterPro" id="IPR046670">
    <property type="entry name" value="DUF6540"/>
</dbReference>
<sequence>MNIQKAAAGGAPPPPPPPPPLPPVEIKANTPPPAPKPPAVVTPQNPAGAFLVQLVIFNGAPFKDHWAYWIPSKTDDSVGIQIHATGDVNNGFKFEIKRNHDFDATTTLPAATVSLQWIEASEAEQKAMFDNGNSSVDGTPISRFETCPYQVKVPGKSLNASGDRARAGTKVIQRDCPTWIVESADELAARGIFSKEVAAYLRATEQ</sequence>